<protein>
    <submittedName>
        <fullName evidence="4">Unannotated protein</fullName>
    </submittedName>
</protein>
<sequence>MGLKERLQGDLTEAIRSRDELRSGTIRMVLTAITNEEVSGKSARVLADAEIITVLSREAKKRREAADAFKDAGHADRSERETSEGRVITEYLPEQLSEDEVKKIIADAITETGAAGPAGMGLVMKAIQPKVAGKADGGVVSGLVKAALTGGN</sequence>
<dbReference type="InterPro" id="IPR019004">
    <property type="entry name" value="YqeY/Aim41"/>
</dbReference>
<evidence type="ECO:0000313" key="7">
    <source>
        <dbReference type="EMBL" id="CAB5031560.1"/>
    </source>
</evidence>
<dbReference type="EMBL" id="CAFBNU010000010">
    <property type="protein sequence ID" value="CAB4966391.1"/>
    <property type="molecule type" value="Genomic_DNA"/>
</dbReference>
<dbReference type="Gene3D" id="1.10.1510.10">
    <property type="entry name" value="Uncharacterised protein YqeY/AIM41 PF09424, N-terminal domain"/>
    <property type="match status" value="1"/>
</dbReference>
<dbReference type="Gene3D" id="1.10.10.410">
    <property type="match status" value="1"/>
</dbReference>
<dbReference type="Pfam" id="PF09424">
    <property type="entry name" value="YqeY"/>
    <property type="match status" value="1"/>
</dbReference>
<dbReference type="EMBL" id="CAFBMA010000017">
    <property type="protein sequence ID" value="CAB4902804.1"/>
    <property type="molecule type" value="Genomic_DNA"/>
</dbReference>
<dbReference type="PANTHER" id="PTHR28055">
    <property type="entry name" value="ALTERED INHERITANCE OF MITOCHONDRIA PROTEIN 41, MITOCHONDRIAL"/>
    <property type="match status" value="1"/>
</dbReference>
<evidence type="ECO:0000313" key="1">
    <source>
        <dbReference type="EMBL" id="CAB4676030.1"/>
    </source>
</evidence>
<proteinExistence type="predicted"/>
<dbReference type="GO" id="GO:0016884">
    <property type="term" value="F:carbon-nitrogen ligase activity, with glutamine as amido-N-donor"/>
    <property type="evidence" value="ECO:0007669"/>
    <property type="project" value="InterPro"/>
</dbReference>
<evidence type="ECO:0000313" key="4">
    <source>
        <dbReference type="EMBL" id="CAB4837793.1"/>
    </source>
</evidence>
<evidence type="ECO:0000313" key="6">
    <source>
        <dbReference type="EMBL" id="CAB4966391.1"/>
    </source>
</evidence>
<dbReference type="AlphaFoldDB" id="A0A6J7AYS2"/>
<dbReference type="EMBL" id="CAFAAZ010000010">
    <property type="protein sequence ID" value="CAB4824760.1"/>
    <property type="molecule type" value="Genomic_DNA"/>
</dbReference>
<dbReference type="InterPro" id="IPR003789">
    <property type="entry name" value="Asn/Gln_tRNA_amidoTrase-B-like"/>
</dbReference>
<evidence type="ECO:0000313" key="5">
    <source>
        <dbReference type="EMBL" id="CAB4902804.1"/>
    </source>
</evidence>
<gene>
    <name evidence="1" type="ORF">UFOPK2343_00724</name>
    <name evidence="2" type="ORF">UFOPK2652_00867</name>
    <name evidence="3" type="ORF">UFOPK3128_01058</name>
    <name evidence="4" type="ORF">UFOPK3227_00819</name>
    <name evidence="5" type="ORF">UFOPK3511_01149</name>
    <name evidence="6" type="ORF">UFOPK3880_00975</name>
    <name evidence="7" type="ORF">UFOPK4146_01038</name>
</gene>
<evidence type="ECO:0000313" key="3">
    <source>
        <dbReference type="EMBL" id="CAB4824760.1"/>
    </source>
</evidence>
<name>A0A6J7AYS2_9ZZZZ</name>
<dbReference type="EMBL" id="CAFAHD010000100">
    <property type="protein sequence ID" value="CAB4837793.1"/>
    <property type="molecule type" value="Genomic_DNA"/>
</dbReference>
<dbReference type="EMBL" id="CAEZYD010000011">
    <property type="protein sequence ID" value="CAB4712145.1"/>
    <property type="molecule type" value="Genomic_DNA"/>
</dbReference>
<dbReference type="EMBL" id="CAEZXD010000015">
    <property type="protein sequence ID" value="CAB4676030.1"/>
    <property type="molecule type" value="Genomic_DNA"/>
</dbReference>
<dbReference type="InterPro" id="IPR023168">
    <property type="entry name" value="GatB_Yqey_C_2"/>
</dbReference>
<accession>A0A6J7AYS2</accession>
<dbReference type="EMBL" id="CAFBPT010000008">
    <property type="protein sequence ID" value="CAB5031560.1"/>
    <property type="molecule type" value="Genomic_DNA"/>
</dbReference>
<dbReference type="PANTHER" id="PTHR28055:SF1">
    <property type="entry name" value="ALTERED INHERITANCE OF MITOCHONDRIA PROTEIN 41, MITOCHONDRIAL"/>
    <property type="match status" value="1"/>
</dbReference>
<dbReference type="SUPFAM" id="SSF89095">
    <property type="entry name" value="GatB/YqeY motif"/>
    <property type="match status" value="1"/>
</dbReference>
<dbReference type="InterPro" id="IPR042184">
    <property type="entry name" value="YqeY/Aim41_N"/>
</dbReference>
<reference evidence="4" key="1">
    <citation type="submission" date="2020-05" db="EMBL/GenBank/DDBJ databases">
        <authorList>
            <person name="Chiriac C."/>
            <person name="Salcher M."/>
            <person name="Ghai R."/>
            <person name="Kavagutti S V."/>
        </authorList>
    </citation>
    <scope>NUCLEOTIDE SEQUENCE</scope>
</reference>
<evidence type="ECO:0000313" key="2">
    <source>
        <dbReference type="EMBL" id="CAB4712145.1"/>
    </source>
</evidence>
<organism evidence="4">
    <name type="scientific">freshwater metagenome</name>
    <dbReference type="NCBI Taxonomy" id="449393"/>
    <lineage>
        <taxon>unclassified sequences</taxon>
        <taxon>metagenomes</taxon>
        <taxon>ecological metagenomes</taxon>
    </lineage>
</organism>